<dbReference type="PANTHER" id="PTHR10410">
    <property type="entry name" value="EUKARYOTIC TRANSLATION INITIATION FACTOR 3 -RELATED"/>
    <property type="match status" value="1"/>
</dbReference>
<feature type="domain" description="MPN" evidence="3">
    <location>
        <begin position="108"/>
        <end position="243"/>
    </location>
</feature>
<dbReference type="GeneID" id="68105710"/>
<dbReference type="Pfam" id="PF01398">
    <property type="entry name" value="JAB"/>
    <property type="match status" value="1"/>
</dbReference>
<feature type="region of interest" description="Disordered" evidence="2">
    <location>
        <begin position="1"/>
        <end position="66"/>
    </location>
</feature>
<evidence type="ECO:0000313" key="4">
    <source>
        <dbReference type="EMBL" id="KAG2391772.1"/>
    </source>
</evidence>
<dbReference type="AlphaFoldDB" id="A0AA88H1W7"/>
<evidence type="ECO:0000256" key="2">
    <source>
        <dbReference type="SAM" id="MobiDB-lite"/>
    </source>
</evidence>
<keyword evidence="5" id="KW-1185">Reference proteome</keyword>
<dbReference type="SUPFAM" id="SSF102712">
    <property type="entry name" value="JAB1/MPN domain"/>
    <property type="match status" value="1"/>
</dbReference>
<comment type="caution">
    <text evidence="4">The sequence shown here is derived from an EMBL/GenBank/DDBJ whole genome shotgun (WGS) entry which is preliminary data.</text>
</comment>
<feature type="coiled-coil region" evidence="1">
    <location>
        <begin position="325"/>
        <end position="359"/>
    </location>
</feature>
<dbReference type="InterPro" id="IPR000555">
    <property type="entry name" value="JAMM/MPN+_dom"/>
</dbReference>
<evidence type="ECO:0000313" key="5">
    <source>
        <dbReference type="Proteomes" id="UP000816034"/>
    </source>
</evidence>
<dbReference type="GO" id="GO:0008237">
    <property type="term" value="F:metallopeptidase activity"/>
    <property type="evidence" value="ECO:0007669"/>
    <property type="project" value="InterPro"/>
</dbReference>
<proteinExistence type="predicted"/>
<dbReference type="RefSeq" id="XP_044553666.1">
    <property type="nucleotide sequence ID" value="XM_044689113.1"/>
</dbReference>
<reference evidence="4 5" key="1">
    <citation type="journal article" date="2018" name="BMC Genomics">
        <title>The genome of Naegleria lovaniensis, the basis for a comparative approach to unravel pathogenicity factors of the human pathogenic amoeba N. fowleri.</title>
        <authorList>
            <person name="Liechti N."/>
            <person name="Schurch N."/>
            <person name="Bruggmann R."/>
            <person name="Wittwer M."/>
        </authorList>
    </citation>
    <scope>NUCLEOTIDE SEQUENCE [LARGE SCALE GENOMIC DNA]</scope>
    <source>
        <strain evidence="4 5">ATCC 30569</strain>
    </source>
</reference>
<feature type="compositionally biased region" description="Basic and acidic residues" evidence="2">
    <location>
        <begin position="1"/>
        <end position="14"/>
    </location>
</feature>
<feature type="compositionally biased region" description="Low complexity" evidence="2">
    <location>
        <begin position="30"/>
        <end position="66"/>
    </location>
</feature>
<gene>
    <name evidence="4" type="ORF">C9374_013257</name>
</gene>
<keyword evidence="1" id="KW-0175">Coiled coil</keyword>
<dbReference type="EMBL" id="PYSW02000006">
    <property type="protein sequence ID" value="KAG2391772.1"/>
    <property type="molecule type" value="Genomic_DNA"/>
</dbReference>
<dbReference type="Gene3D" id="3.40.140.10">
    <property type="entry name" value="Cytidine Deaminase, domain 2"/>
    <property type="match status" value="1"/>
</dbReference>
<evidence type="ECO:0000256" key="1">
    <source>
        <dbReference type="SAM" id="Coils"/>
    </source>
</evidence>
<dbReference type="Proteomes" id="UP000816034">
    <property type="component" value="Unassembled WGS sequence"/>
</dbReference>
<evidence type="ECO:0000259" key="3">
    <source>
        <dbReference type="PROSITE" id="PS50249"/>
    </source>
</evidence>
<accession>A0AA88H1W7</accession>
<protein>
    <recommendedName>
        <fullName evidence="3">MPN domain-containing protein</fullName>
    </recommendedName>
</protein>
<dbReference type="InterPro" id="IPR050242">
    <property type="entry name" value="JAMM_MPN+_peptidase_M67A"/>
</dbReference>
<dbReference type="PROSITE" id="PS50249">
    <property type="entry name" value="MPN"/>
    <property type="match status" value="1"/>
</dbReference>
<sequence>MSNNQAEKRKREDDNKEEEEYSSVQRKPIITIPDNRNGNNNNNNRNNPTVTPTNTNNTTNTEPPRTIRTISVEEKSDDNSVYIVKKGDFSTDRTICHMKEEKSSGYNVIIEQSVICGIIDHAYSDHHNEIIGLLGGFHDAKTNTVYVSCFKALAREVENIAIDGVTCSPNEIILAQEFFQTKDLTFCGWYHSHPRIPPFPSMKDLQMQYEMQMQAAYSFGIICSSFFSEGTTSKKSDLQNFYINCFRVHERQGSFTALKVEYSINNFGCLKSESQVEMVNTMKTCFQEAKETYSRLMEESIQENNLEKQLYIMSKYQSFLFEFWNGSINQRIKTLRQDISNMRAQNLHLRQKLDQQNRRKTVFEPKEKKTKTSGIEKLIHGNKSISLNILHKINDHNLDVSKIIEDERECMKYAEEEDVSEDSVQLLKQISNTEIPLLEFPDPPIQQRANNSVFFIYRKFILNGETFNSGENAQIEISLQNGLTKFLAKICEVIRTDVNNPDKFHGTHLYLHYFHKATLLQSHLSKDIYDKYFSDAGEDEYVFTPLQTPTHTSMPKKLERVAIYDYSNYINFKFGGRNDNSNTQVFYCRYQLISQNNTVHIEDVKPEFLDKAKP</sequence>
<name>A0AA88H1W7_NAELO</name>
<organism evidence="4 5">
    <name type="scientific">Naegleria lovaniensis</name>
    <name type="common">Amoeba</name>
    <dbReference type="NCBI Taxonomy" id="51637"/>
    <lineage>
        <taxon>Eukaryota</taxon>
        <taxon>Discoba</taxon>
        <taxon>Heterolobosea</taxon>
        <taxon>Tetramitia</taxon>
        <taxon>Eutetramitia</taxon>
        <taxon>Vahlkampfiidae</taxon>
        <taxon>Naegleria</taxon>
    </lineage>
</organism>
<dbReference type="InterPro" id="IPR037518">
    <property type="entry name" value="MPN"/>
</dbReference>